<dbReference type="Pfam" id="PF00440">
    <property type="entry name" value="TetR_N"/>
    <property type="match status" value="1"/>
</dbReference>
<gene>
    <name evidence="6" type="ORF">H4281_01850</name>
</gene>
<proteinExistence type="predicted"/>
<evidence type="ECO:0000313" key="6">
    <source>
        <dbReference type="EMBL" id="MBB1151867.1"/>
    </source>
</evidence>
<accession>A0A7W3VS90</accession>
<evidence type="ECO:0000256" key="1">
    <source>
        <dbReference type="ARBA" id="ARBA00023015"/>
    </source>
</evidence>
<feature type="region of interest" description="Disordered" evidence="4">
    <location>
        <begin position="215"/>
        <end position="238"/>
    </location>
</feature>
<evidence type="ECO:0000256" key="2">
    <source>
        <dbReference type="ARBA" id="ARBA00023125"/>
    </source>
</evidence>
<dbReference type="InterPro" id="IPR001647">
    <property type="entry name" value="HTH_TetR"/>
</dbReference>
<dbReference type="AlphaFoldDB" id="A0A7W3VS90"/>
<evidence type="ECO:0000313" key="7">
    <source>
        <dbReference type="Proteomes" id="UP000526734"/>
    </source>
</evidence>
<dbReference type="InterPro" id="IPR009057">
    <property type="entry name" value="Homeodomain-like_sf"/>
</dbReference>
<comment type="caution">
    <text evidence="6">The sequence shown here is derived from an EMBL/GenBank/DDBJ whole genome shotgun (WGS) entry which is preliminary data.</text>
</comment>
<dbReference type="Gene3D" id="1.10.357.10">
    <property type="entry name" value="Tetracycline Repressor, domain 2"/>
    <property type="match status" value="1"/>
</dbReference>
<name>A0A7W3VS90_9PSEU</name>
<dbReference type="EMBL" id="JACGZW010000001">
    <property type="protein sequence ID" value="MBB1151867.1"/>
    <property type="molecule type" value="Genomic_DNA"/>
</dbReference>
<protein>
    <submittedName>
        <fullName evidence="6">TetR/AcrR family transcriptional regulator</fullName>
    </submittedName>
</protein>
<evidence type="ECO:0000256" key="3">
    <source>
        <dbReference type="ARBA" id="ARBA00023163"/>
    </source>
</evidence>
<feature type="domain" description="HTH tetR-type" evidence="5">
    <location>
        <begin position="30"/>
        <end position="74"/>
    </location>
</feature>
<dbReference type="InterPro" id="IPR036271">
    <property type="entry name" value="Tet_transcr_reg_TetR-rel_C_sf"/>
</dbReference>
<evidence type="ECO:0000259" key="5">
    <source>
        <dbReference type="Pfam" id="PF00440"/>
    </source>
</evidence>
<dbReference type="InterPro" id="IPR050109">
    <property type="entry name" value="HTH-type_TetR-like_transc_reg"/>
</dbReference>
<dbReference type="PANTHER" id="PTHR30055">
    <property type="entry name" value="HTH-TYPE TRANSCRIPTIONAL REGULATOR RUTR"/>
    <property type="match status" value="1"/>
</dbReference>
<dbReference type="GO" id="GO:0003700">
    <property type="term" value="F:DNA-binding transcription factor activity"/>
    <property type="evidence" value="ECO:0007669"/>
    <property type="project" value="TreeGrafter"/>
</dbReference>
<dbReference type="PANTHER" id="PTHR30055:SF234">
    <property type="entry name" value="HTH-TYPE TRANSCRIPTIONAL REGULATOR BETI"/>
    <property type="match status" value="1"/>
</dbReference>
<dbReference type="SUPFAM" id="SSF46689">
    <property type="entry name" value="Homeodomain-like"/>
    <property type="match status" value="1"/>
</dbReference>
<dbReference type="Proteomes" id="UP000526734">
    <property type="component" value="Unassembled WGS sequence"/>
</dbReference>
<dbReference type="GO" id="GO:0000976">
    <property type="term" value="F:transcription cis-regulatory region binding"/>
    <property type="evidence" value="ECO:0007669"/>
    <property type="project" value="TreeGrafter"/>
</dbReference>
<reference evidence="6 7" key="1">
    <citation type="submission" date="2020-08" db="EMBL/GenBank/DDBJ databases">
        <title>Amycolatopsis sp. nov. DR6-1 isolated from Dendrobium heterocarpum.</title>
        <authorList>
            <person name="Tedsree N."/>
            <person name="Kuncharoen N."/>
            <person name="Likhitwitayawuid K."/>
            <person name="Tanasupawat S."/>
        </authorList>
    </citation>
    <scope>NUCLEOTIDE SEQUENCE [LARGE SCALE GENOMIC DNA]</scope>
    <source>
        <strain evidence="6 7">DR6-1</strain>
    </source>
</reference>
<feature type="region of interest" description="Disordered" evidence="4">
    <location>
        <begin position="1"/>
        <end position="25"/>
    </location>
</feature>
<dbReference type="SUPFAM" id="SSF48498">
    <property type="entry name" value="Tetracyclin repressor-like, C-terminal domain"/>
    <property type="match status" value="1"/>
</dbReference>
<sequence length="238" mass="25831">MAAGKPTPGTARGPGRPAAGARPVPDEAEILRRGMETFAELGYERTTARELTRRLGVSHNFINDRYGSKASFWRAVVDALLAGDQRDRRALLDADLDDARRVRAMIAHLYQAAVEAPLLGRLLADEFGQESERLDYLYRNYVEPTLGPLVPAVERLTAAGRLPAVPLDVLFFTVLSPVAALVQLPLAHRLGRPAPVTRESQERTARQLARLIADGLLGPEPGDAEPRPARADPAAPPA</sequence>
<keyword evidence="3" id="KW-0804">Transcription</keyword>
<keyword evidence="2" id="KW-0238">DNA-binding</keyword>
<evidence type="ECO:0000256" key="4">
    <source>
        <dbReference type="SAM" id="MobiDB-lite"/>
    </source>
</evidence>
<organism evidence="6 7">
    <name type="scientific">Amycolatopsis dendrobii</name>
    <dbReference type="NCBI Taxonomy" id="2760662"/>
    <lineage>
        <taxon>Bacteria</taxon>
        <taxon>Bacillati</taxon>
        <taxon>Actinomycetota</taxon>
        <taxon>Actinomycetes</taxon>
        <taxon>Pseudonocardiales</taxon>
        <taxon>Pseudonocardiaceae</taxon>
        <taxon>Amycolatopsis</taxon>
    </lineage>
</organism>
<feature type="compositionally biased region" description="Low complexity" evidence="4">
    <location>
        <begin position="1"/>
        <end position="23"/>
    </location>
</feature>
<keyword evidence="1" id="KW-0805">Transcription regulation</keyword>
<keyword evidence="7" id="KW-1185">Reference proteome</keyword>